<organism evidence="2 3">
    <name type="scientific">Burkholderia humptydooensis</name>
    <dbReference type="NCBI Taxonomy" id="430531"/>
    <lineage>
        <taxon>Bacteria</taxon>
        <taxon>Pseudomonadati</taxon>
        <taxon>Pseudomonadota</taxon>
        <taxon>Betaproteobacteria</taxon>
        <taxon>Burkholderiales</taxon>
        <taxon>Burkholderiaceae</taxon>
        <taxon>Burkholderia</taxon>
        <taxon>pseudomallei group</taxon>
    </lineage>
</organism>
<dbReference type="KEGG" id="bhg:I6G56_11725"/>
<feature type="compositionally biased region" description="Basic residues" evidence="1">
    <location>
        <begin position="100"/>
        <end position="109"/>
    </location>
</feature>
<evidence type="ECO:0000313" key="3">
    <source>
        <dbReference type="Proteomes" id="UP000594943"/>
    </source>
</evidence>
<name>A0A7U4SRZ9_9BURK</name>
<gene>
    <name evidence="2" type="ORF">I6G56_11725</name>
</gene>
<proteinExistence type="predicted"/>
<dbReference type="AlphaFoldDB" id="A0A7U4SRZ9"/>
<feature type="compositionally biased region" description="Basic and acidic residues" evidence="1">
    <location>
        <begin position="85"/>
        <end position="95"/>
    </location>
</feature>
<dbReference type="RefSeq" id="WP_009917237.1">
    <property type="nucleotide sequence ID" value="NZ_CP013380.1"/>
</dbReference>
<evidence type="ECO:0000256" key="1">
    <source>
        <dbReference type="SAM" id="MobiDB-lite"/>
    </source>
</evidence>
<sequence>MSTYAAAVRHLLLSDPKEPAERHKLAQAVLMTSPDGPERSNAFRLTQEAYDLNPGAFRDRIRRMWAALPADAKPEIAPFVVASTDRPRRPERPRDTTGLSKHHPRRKAL</sequence>
<accession>A0A7U4SRZ9</accession>
<feature type="region of interest" description="Disordered" evidence="1">
    <location>
        <begin position="80"/>
        <end position="109"/>
    </location>
</feature>
<accession>A0A7T2WWN2</accession>
<dbReference type="EMBL" id="CP065686">
    <property type="protein sequence ID" value="QPS42297.1"/>
    <property type="molecule type" value="Genomic_DNA"/>
</dbReference>
<reference evidence="2 3" key="1">
    <citation type="submission" date="2020-12" db="EMBL/GenBank/DDBJ databases">
        <title>FDA dAtabase for Regulatory Grade micrObial Sequences (FDA-ARGOS): Supporting development and validation of Infectious Disease Dx tests.</title>
        <authorList>
            <person name="Nelson B."/>
            <person name="Plummer A."/>
            <person name="Tallon L."/>
            <person name="Sadzewicz L."/>
            <person name="Zhao X."/>
            <person name="Boylan J."/>
            <person name="Ott S."/>
            <person name="Bowen H."/>
            <person name="Vavikolanu K."/>
            <person name="Mehta A."/>
            <person name="Aluvathingal J."/>
            <person name="Nadendla S."/>
            <person name="Myers T."/>
            <person name="Yan Y."/>
            <person name="Sichtig H."/>
        </authorList>
    </citation>
    <scope>NUCLEOTIDE SEQUENCE [LARGE SCALE GENOMIC DNA]</scope>
    <source>
        <strain evidence="2 3">FDAARGOS_899</strain>
    </source>
</reference>
<dbReference type="Proteomes" id="UP000594943">
    <property type="component" value="Chromosome 1"/>
</dbReference>
<protein>
    <submittedName>
        <fullName evidence="2">Uncharacterized protein</fullName>
    </submittedName>
</protein>
<evidence type="ECO:0000313" key="2">
    <source>
        <dbReference type="EMBL" id="QPS42297.1"/>
    </source>
</evidence>